<proteinExistence type="predicted"/>
<keyword evidence="2" id="KW-1185">Reference proteome</keyword>
<reference evidence="1" key="1">
    <citation type="submission" date="2022-10" db="EMBL/GenBank/DDBJ databases">
        <title>Culturing micro-colonial fungi from biological soil crusts in the Mojave desert and describing Neophaeococcomyces mojavensis, and introducing the new genera and species Taxawa tesnikishii.</title>
        <authorList>
            <person name="Kurbessoian T."/>
            <person name="Stajich J.E."/>
        </authorList>
    </citation>
    <scope>NUCLEOTIDE SEQUENCE</scope>
    <source>
        <strain evidence="1">JES_112</strain>
    </source>
</reference>
<name>A0ACC3A8G9_9EURO</name>
<comment type="caution">
    <text evidence="1">The sequence shown here is derived from an EMBL/GenBank/DDBJ whole genome shotgun (WGS) entry which is preliminary data.</text>
</comment>
<dbReference type="EMBL" id="JAPDRQ010000067">
    <property type="protein sequence ID" value="KAJ9657221.1"/>
    <property type="molecule type" value="Genomic_DNA"/>
</dbReference>
<gene>
    <name evidence="1" type="ORF">H2198_004447</name>
</gene>
<sequence length="454" mass="51040">MAMCALVSARVRDQALFNPSWDLLELTEVQSEVFYDAAVNACTDMEVKQTQNLNSLRACALLALAAIQYGRIREMQAYLGRYHTRVAMDGLHDESNWPQGIGIVETEERRRLFWSMYTLEIYASIIWNGITHVRERQANVAYTTELDDELFDDRGYNKQALSSVDIAPSPSARQGEIGSSSWLCGWNFTTDLYRVLEHVITNFRDGKRHRCNFITKMFDDRTTVLASSVSDSVMQLYGNLPQCFKEVSEVTCNPAGDRYSFQAANITATVQLLRMMLFASGGRSIEERCKIASEVVDAFTRIPVAYLRAISSPLLHHLAGIGAILGSIFEEPISEMAYEQVRVVLLALAQLLENLDHGIHSAISAQRLRNLVEQIDSYMKNQRDQQNAFPAHTGSQSNLSGTGQAEAADFGSDIPSNIPWQLATEFFEEWPWSFDFVQPVESWTSASMPINISP</sequence>
<accession>A0ACC3A8G9</accession>
<dbReference type="Proteomes" id="UP001172386">
    <property type="component" value="Unassembled WGS sequence"/>
</dbReference>
<organism evidence="1 2">
    <name type="scientific">Neophaeococcomyces mojaviensis</name>
    <dbReference type="NCBI Taxonomy" id="3383035"/>
    <lineage>
        <taxon>Eukaryota</taxon>
        <taxon>Fungi</taxon>
        <taxon>Dikarya</taxon>
        <taxon>Ascomycota</taxon>
        <taxon>Pezizomycotina</taxon>
        <taxon>Eurotiomycetes</taxon>
        <taxon>Chaetothyriomycetidae</taxon>
        <taxon>Chaetothyriales</taxon>
        <taxon>Chaetothyriales incertae sedis</taxon>
        <taxon>Neophaeococcomyces</taxon>
    </lineage>
</organism>
<protein>
    <submittedName>
        <fullName evidence="1">Uncharacterized protein</fullName>
    </submittedName>
</protein>
<evidence type="ECO:0000313" key="2">
    <source>
        <dbReference type="Proteomes" id="UP001172386"/>
    </source>
</evidence>
<evidence type="ECO:0000313" key="1">
    <source>
        <dbReference type="EMBL" id="KAJ9657221.1"/>
    </source>
</evidence>